<dbReference type="Proteomes" id="UP000533953">
    <property type="component" value="Unassembled WGS sequence"/>
</dbReference>
<gene>
    <name evidence="1" type="ORF">HCI99_10170</name>
</gene>
<evidence type="ECO:0000313" key="1">
    <source>
        <dbReference type="EMBL" id="MBC1492202.1"/>
    </source>
</evidence>
<dbReference type="EMBL" id="JAASTX010000011">
    <property type="protein sequence ID" value="MBC1492202.1"/>
    <property type="molecule type" value="Genomic_DNA"/>
</dbReference>
<evidence type="ECO:0000313" key="2">
    <source>
        <dbReference type="Proteomes" id="UP000533953"/>
    </source>
</evidence>
<dbReference type="AlphaFoldDB" id="A0A7X0XDP1"/>
<protein>
    <submittedName>
        <fullName evidence="1">YwqI/YxiC family protein</fullName>
    </submittedName>
</protein>
<reference evidence="1 2" key="1">
    <citation type="submission" date="2020-03" db="EMBL/GenBank/DDBJ databases">
        <title>Soil Listeria distribution.</title>
        <authorList>
            <person name="Liao J."/>
            <person name="Wiedmann M."/>
        </authorList>
    </citation>
    <scope>NUCLEOTIDE SEQUENCE [LARGE SCALE GENOMIC DNA]</scope>
    <source>
        <strain evidence="1 2">FSL L7-1547</strain>
    </source>
</reference>
<comment type="caution">
    <text evidence="1">The sequence shown here is derived from an EMBL/GenBank/DDBJ whole genome shotgun (WGS) entry which is preliminary data.</text>
</comment>
<name>A0A7X0XDP1_9LIST</name>
<accession>A0A7X0XDP1</accession>
<proteinExistence type="predicted"/>
<dbReference type="Pfam" id="PF17279">
    <property type="entry name" value="DUF5344"/>
    <property type="match status" value="1"/>
</dbReference>
<dbReference type="InterPro" id="IPR046318">
    <property type="entry name" value="DUF5344"/>
</dbReference>
<sequence length="92" mass="10216">MFSNMVQINAVVFFSTIASTKGQIDHFLDGKSSPPEITSHSMVLDGYIQRMQDFQKVLETYKTLLQKDIKTIQDTGQSMVDLDNSLLTGGGL</sequence>
<organism evidence="1 2">
    <name type="scientific">Listeria booriae</name>
    <dbReference type="NCBI Taxonomy" id="1552123"/>
    <lineage>
        <taxon>Bacteria</taxon>
        <taxon>Bacillati</taxon>
        <taxon>Bacillota</taxon>
        <taxon>Bacilli</taxon>
        <taxon>Bacillales</taxon>
        <taxon>Listeriaceae</taxon>
        <taxon>Listeria</taxon>
    </lineage>
</organism>
<dbReference type="RefSeq" id="WP_185417608.1">
    <property type="nucleotide sequence ID" value="NZ_JAARRI010000006.1"/>
</dbReference>